<feature type="compositionally biased region" description="Basic and acidic residues" evidence="1">
    <location>
        <begin position="29"/>
        <end position="39"/>
    </location>
</feature>
<keyword evidence="3" id="KW-1185">Reference proteome</keyword>
<sequence>MALSRDLCLVNMNEQWASGGTAEPSSSGDKQDSFNRELTRGYSAPPPPLPSLFIVTRIRPLTSFFSPSGASCDLSPPDNGDRAVSQCAAT</sequence>
<feature type="compositionally biased region" description="Polar residues" evidence="1">
    <location>
        <begin position="17"/>
        <end position="28"/>
    </location>
</feature>
<name>A0A8T2PU21_9TELE</name>
<feature type="region of interest" description="Disordered" evidence="1">
    <location>
        <begin position="67"/>
        <end position="90"/>
    </location>
</feature>
<feature type="region of interest" description="Disordered" evidence="1">
    <location>
        <begin position="17"/>
        <end position="50"/>
    </location>
</feature>
<reference evidence="2" key="1">
    <citation type="thesis" date="2021" institute="BYU ScholarsArchive" country="Provo, UT, USA">
        <title>Applications of and Algorithms for Genome Assembly and Genomic Analyses with an Emphasis on Marine Teleosts.</title>
        <authorList>
            <person name="Pickett B.D."/>
        </authorList>
    </citation>
    <scope>NUCLEOTIDE SEQUENCE</scope>
    <source>
        <strain evidence="2">HI-2016</strain>
    </source>
</reference>
<proteinExistence type="predicted"/>
<dbReference type="AlphaFoldDB" id="A0A8T2PU21"/>
<gene>
    <name evidence="2" type="ORF">JZ751_001471</name>
</gene>
<accession>A0A8T2PU21</accession>
<protein>
    <submittedName>
        <fullName evidence="2">Uncharacterized protein</fullName>
    </submittedName>
</protein>
<evidence type="ECO:0000313" key="3">
    <source>
        <dbReference type="Proteomes" id="UP000824540"/>
    </source>
</evidence>
<evidence type="ECO:0000313" key="2">
    <source>
        <dbReference type="EMBL" id="KAG9354758.1"/>
    </source>
</evidence>
<organism evidence="2 3">
    <name type="scientific">Albula glossodonta</name>
    <name type="common">roundjaw bonefish</name>
    <dbReference type="NCBI Taxonomy" id="121402"/>
    <lineage>
        <taxon>Eukaryota</taxon>
        <taxon>Metazoa</taxon>
        <taxon>Chordata</taxon>
        <taxon>Craniata</taxon>
        <taxon>Vertebrata</taxon>
        <taxon>Euteleostomi</taxon>
        <taxon>Actinopterygii</taxon>
        <taxon>Neopterygii</taxon>
        <taxon>Teleostei</taxon>
        <taxon>Albuliformes</taxon>
        <taxon>Albulidae</taxon>
        <taxon>Albula</taxon>
    </lineage>
</organism>
<evidence type="ECO:0000256" key="1">
    <source>
        <dbReference type="SAM" id="MobiDB-lite"/>
    </source>
</evidence>
<comment type="caution">
    <text evidence="2">The sequence shown here is derived from an EMBL/GenBank/DDBJ whole genome shotgun (WGS) entry which is preliminary data.</text>
</comment>
<dbReference type="Proteomes" id="UP000824540">
    <property type="component" value="Unassembled WGS sequence"/>
</dbReference>
<dbReference type="EMBL" id="JAFBMS010000002">
    <property type="protein sequence ID" value="KAG9354758.1"/>
    <property type="molecule type" value="Genomic_DNA"/>
</dbReference>